<accession>A0A6P8Z1I1</accession>
<reference evidence="2" key="1">
    <citation type="submission" date="2025-08" db="UniProtKB">
        <authorList>
            <consortium name="RefSeq"/>
        </authorList>
    </citation>
    <scope>IDENTIFICATION</scope>
    <source>
        <tissue evidence="2">Total insect</tissue>
    </source>
</reference>
<keyword evidence="1" id="KW-1185">Reference proteome</keyword>
<evidence type="ECO:0000313" key="1">
    <source>
        <dbReference type="Proteomes" id="UP000515158"/>
    </source>
</evidence>
<proteinExistence type="predicted"/>
<dbReference type="AlphaFoldDB" id="A0A6P8Z1I1"/>
<dbReference type="KEGG" id="tpal:117646771"/>
<evidence type="ECO:0000313" key="2">
    <source>
        <dbReference type="RefSeq" id="XP_034243840.1"/>
    </source>
</evidence>
<dbReference type="InParanoid" id="A0A6P8Z1I1"/>
<name>A0A6P8Z1I1_THRPL</name>
<protein>
    <submittedName>
        <fullName evidence="2">Uncharacterized protein LOC117646771 isoform X1</fullName>
    </submittedName>
</protein>
<sequence length="187" mass="21594">MCLFRGENSRCGQRPDAFVSYISQLSLSLYLSKCSKCSKATHFIHRFLDRRTMDRIKDSSEWVEGAQAGLFLFHGVRFSTSFAEQNMNRMPEAVGTLLAWFERGVQLRNDGRYHTFCATRELAEGDELPVVGALSGIPRFLLASPKRFNVHTYDPTYDLHYSFDVVQSFQVFFLFHSITLLRKSWRG</sequence>
<gene>
    <name evidence="2" type="primary">LOC117646771</name>
</gene>
<organism evidence="2">
    <name type="scientific">Thrips palmi</name>
    <name type="common">Melon thrips</name>
    <dbReference type="NCBI Taxonomy" id="161013"/>
    <lineage>
        <taxon>Eukaryota</taxon>
        <taxon>Metazoa</taxon>
        <taxon>Ecdysozoa</taxon>
        <taxon>Arthropoda</taxon>
        <taxon>Hexapoda</taxon>
        <taxon>Insecta</taxon>
        <taxon>Pterygota</taxon>
        <taxon>Neoptera</taxon>
        <taxon>Paraneoptera</taxon>
        <taxon>Thysanoptera</taxon>
        <taxon>Terebrantia</taxon>
        <taxon>Thripoidea</taxon>
        <taxon>Thripidae</taxon>
        <taxon>Thrips</taxon>
    </lineage>
</organism>
<dbReference type="Proteomes" id="UP000515158">
    <property type="component" value="Unplaced"/>
</dbReference>
<dbReference type="GeneID" id="117646771"/>
<dbReference type="RefSeq" id="XP_034243840.1">
    <property type="nucleotide sequence ID" value="XM_034387949.1"/>
</dbReference>